<protein>
    <submittedName>
        <fullName evidence="2">Uncharacterized protein</fullName>
    </submittedName>
</protein>
<keyword evidence="1" id="KW-0812">Transmembrane</keyword>
<organism evidence="2 3">
    <name type="scientific">Vespula pensylvanica</name>
    <name type="common">Western yellow jacket</name>
    <name type="synonym">Wasp</name>
    <dbReference type="NCBI Taxonomy" id="30213"/>
    <lineage>
        <taxon>Eukaryota</taxon>
        <taxon>Metazoa</taxon>
        <taxon>Ecdysozoa</taxon>
        <taxon>Arthropoda</taxon>
        <taxon>Hexapoda</taxon>
        <taxon>Insecta</taxon>
        <taxon>Pterygota</taxon>
        <taxon>Neoptera</taxon>
        <taxon>Endopterygota</taxon>
        <taxon>Hymenoptera</taxon>
        <taxon>Apocrita</taxon>
        <taxon>Aculeata</taxon>
        <taxon>Vespoidea</taxon>
        <taxon>Vespidae</taxon>
        <taxon>Vespinae</taxon>
        <taxon>Vespula</taxon>
    </lineage>
</organism>
<gene>
    <name evidence="2" type="ORF">H0235_008162</name>
</gene>
<dbReference type="EMBL" id="JACSDY010000006">
    <property type="protein sequence ID" value="KAF7425724.1"/>
    <property type="molecule type" value="Genomic_DNA"/>
</dbReference>
<name>A0A834P2W4_VESPE</name>
<proteinExistence type="predicted"/>
<feature type="transmembrane region" description="Helical" evidence="1">
    <location>
        <begin position="73"/>
        <end position="94"/>
    </location>
</feature>
<evidence type="ECO:0000313" key="2">
    <source>
        <dbReference type="EMBL" id="KAF7425724.1"/>
    </source>
</evidence>
<evidence type="ECO:0000256" key="1">
    <source>
        <dbReference type="SAM" id="Phobius"/>
    </source>
</evidence>
<keyword evidence="3" id="KW-1185">Reference proteome</keyword>
<accession>A0A834P2W4</accession>
<reference evidence="2" key="1">
    <citation type="journal article" date="2020" name="G3 (Bethesda)">
        <title>High-Quality Assemblies for Three Invasive Social Wasps from the &lt;i&gt;Vespula&lt;/i&gt; Genus.</title>
        <authorList>
            <person name="Harrop T.W.R."/>
            <person name="Guhlin J."/>
            <person name="McLaughlin G.M."/>
            <person name="Permina E."/>
            <person name="Stockwell P."/>
            <person name="Gilligan J."/>
            <person name="Le Lec M.F."/>
            <person name="Gruber M.A.M."/>
            <person name="Quinn O."/>
            <person name="Lovegrove M."/>
            <person name="Duncan E.J."/>
            <person name="Remnant E.J."/>
            <person name="Van Eeckhoven J."/>
            <person name="Graham B."/>
            <person name="Knapp R.A."/>
            <person name="Langford K.W."/>
            <person name="Kronenberg Z."/>
            <person name="Press M.O."/>
            <person name="Eacker S.M."/>
            <person name="Wilson-Rankin E.E."/>
            <person name="Purcell J."/>
            <person name="Lester P.J."/>
            <person name="Dearden P.K."/>
        </authorList>
    </citation>
    <scope>NUCLEOTIDE SEQUENCE</scope>
    <source>
        <strain evidence="2">Volc-1</strain>
    </source>
</reference>
<sequence length="170" mass="19735">MVILKDNRLGQEGCKVRNGDRSQCLRFAGSIFKGPLTFEGPWPRQVSRCMSLVDLKDPRAEKKKEKRTRWPELPYFFLILLPPTCLLVRITFIYTRLSKLGPDISWIEKPADCGPVRSQIGNCCQRKWLVFSNSIRKKKKKEEEEEEEEKGSSKLLDNIFPLESKANFLT</sequence>
<dbReference type="Proteomes" id="UP000600918">
    <property type="component" value="Unassembled WGS sequence"/>
</dbReference>
<evidence type="ECO:0000313" key="3">
    <source>
        <dbReference type="Proteomes" id="UP000600918"/>
    </source>
</evidence>
<keyword evidence="1" id="KW-1133">Transmembrane helix</keyword>
<dbReference type="AlphaFoldDB" id="A0A834P2W4"/>
<keyword evidence="1" id="KW-0472">Membrane</keyword>
<comment type="caution">
    <text evidence="2">The sequence shown here is derived from an EMBL/GenBank/DDBJ whole genome shotgun (WGS) entry which is preliminary data.</text>
</comment>